<sequence length="205" mass="22766">MRRLLALTLVALSLPLATAHAATCNEEVDAAFAKQREAGSFRMVSNLINERGLVQMTVDYVLPNKLHQTAKSLTDPKPSEIILIGNQAWSNNGEGWKVMPDDFAEELHEQMRQTVVDPPKDPLSYKCGVDAELDGRPMKLYVGTEPEKNGNHAEGLPVRRLYVDPETGRPVRNEVAPVGKPERPFFTAKYTYPDSIKIEPPATSN</sequence>
<gene>
    <name evidence="2" type="ORF">YBN1229_v1_3054</name>
</gene>
<evidence type="ECO:0000256" key="1">
    <source>
        <dbReference type="SAM" id="SignalP"/>
    </source>
</evidence>
<accession>A0A0D6JI66</accession>
<dbReference type="Proteomes" id="UP000033187">
    <property type="component" value="Chromosome 1"/>
</dbReference>
<keyword evidence="1" id="KW-0732">Signal</keyword>
<reference evidence="3" key="1">
    <citation type="submission" date="2015-02" db="EMBL/GenBank/DDBJ databases">
        <authorList>
            <person name="Chooi Y.-H."/>
        </authorList>
    </citation>
    <scope>NUCLEOTIDE SEQUENCE [LARGE SCALE GENOMIC DNA]</scope>
    <source>
        <strain evidence="3">strain Y</strain>
    </source>
</reference>
<name>A0A0D6JI66_9HYPH</name>
<dbReference type="AlphaFoldDB" id="A0A0D6JI66"/>
<organism evidence="2 3">
    <name type="scientific">Candidatus Filomicrobium marinum</name>
    <dbReference type="NCBI Taxonomy" id="1608628"/>
    <lineage>
        <taxon>Bacteria</taxon>
        <taxon>Pseudomonadati</taxon>
        <taxon>Pseudomonadota</taxon>
        <taxon>Alphaproteobacteria</taxon>
        <taxon>Hyphomicrobiales</taxon>
        <taxon>Hyphomicrobiaceae</taxon>
        <taxon>Filomicrobium</taxon>
    </lineage>
</organism>
<dbReference type="RefSeq" id="WP_046478629.1">
    <property type="nucleotide sequence ID" value="NZ_LN829118.1"/>
</dbReference>
<evidence type="ECO:0000313" key="3">
    <source>
        <dbReference type="Proteomes" id="UP000033187"/>
    </source>
</evidence>
<dbReference type="EMBL" id="LN829119">
    <property type="protein sequence ID" value="CPR21449.1"/>
    <property type="molecule type" value="Genomic_DNA"/>
</dbReference>
<protein>
    <submittedName>
        <fullName evidence="2">Uncharacterized protein</fullName>
    </submittedName>
</protein>
<dbReference type="KEGG" id="fil:BN1229_v1_2861"/>
<feature type="signal peptide" evidence="1">
    <location>
        <begin position="1"/>
        <end position="21"/>
    </location>
</feature>
<feature type="chain" id="PRO_5002306272" evidence="1">
    <location>
        <begin position="22"/>
        <end position="205"/>
    </location>
</feature>
<evidence type="ECO:0000313" key="2">
    <source>
        <dbReference type="EMBL" id="CPR21449.1"/>
    </source>
</evidence>
<dbReference type="OrthoDB" id="7930636at2"/>
<dbReference type="KEGG" id="fiy:BN1229_v1_3054"/>
<keyword evidence="3" id="KW-1185">Reference proteome</keyword>
<proteinExistence type="predicted"/>